<feature type="region of interest" description="Disordered" evidence="1">
    <location>
        <begin position="217"/>
        <end position="238"/>
    </location>
</feature>
<protein>
    <submittedName>
        <fullName evidence="3">Uncharacterized protein</fullName>
    </submittedName>
</protein>
<keyword evidence="2" id="KW-0732">Signal</keyword>
<organism evidence="3 4">
    <name type="scientific">Dyella solisilvae</name>
    <dbReference type="NCBI Taxonomy" id="1920168"/>
    <lineage>
        <taxon>Bacteria</taxon>
        <taxon>Pseudomonadati</taxon>
        <taxon>Pseudomonadota</taxon>
        <taxon>Gammaproteobacteria</taxon>
        <taxon>Lysobacterales</taxon>
        <taxon>Rhodanobacteraceae</taxon>
        <taxon>Dyella</taxon>
    </lineage>
</organism>
<comment type="caution">
    <text evidence="3">The sequence shown here is derived from an EMBL/GenBank/DDBJ whole genome shotgun (WGS) entry which is preliminary data.</text>
</comment>
<feature type="chain" id="PRO_5017042169" evidence="2">
    <location>
        <begin position="24"/>
        <end position="298"/>
    </location>
</feature>
<reference evidence="3 4" key="1">
    <citation type="submission" date="2018-07" db="EMBL/GenBank/DDBJ databases">
        <title>Dyella solisilvae sp. nov., isolated from the pine and broad-leaved mixed forest soil.</title>
        <authorList>
            <person name="Gao Z."/>
            <person name="Qiu L."/>
        </authorList>
    </citation>
    <scope>NUCLEOTIDE SEQUENCE [LARGE SCALE GENOMIC DNA]</scope>
    <source>
        <strain evidence="3 4">DHG54</strain>
    </source>
</reference>
<name>A0A370KBC7_9GAMM</name>
<dbReference type="AlphaFoldDB" id="A0A370KBC7"/>
<sequence length="298" mass="32428">MRACFLPCLAIALAACATNVAHAYDGVVDQCASCTTDAAFRQTAKQYYDIGGVTLYNLKTGAIHSYVFGLKRGYADQIEPPPEAVEVMEVATDPNIYSAFANVSGFYQAAGYRLQAAISIPYTDLGPNVPGLNQGTSAYDVTEDYNLRNRIGIEIVNNKDKWNQVRAFVNKVDQTMLMLLGLKDEGVLEVRVIFSDGSTALYRLSTKSTNSTKLEYVPGSATTPKNRGIPDSNQPQYQGKWYGPAAGGDDMGRFGKHMNSIGVPTNWNYNGGSNPREVQCTWKTAQSGNTLICVDSTH</sequence>
<proteinExistence type="predicted"/>
<evidence type="ECO:0000313" key="3">
    <source>
        <dbReference type="EMBL" id="RDI99955.1"/>
    </source>
</evidence>
<dbReference type="PROSITE" id="PS51257">
    <property type="entry name" value="PROKAR_LIPOPROTEIN"/>
    <property type="match status" value="1"/>
</dbReference>
<dbReference type="Proteomes" id="UP000254711">
    <property type="component" value="Unassembled WGS sequence"/>
</dbReference>
<feature type="compositionally biased region" description="Polar residues" evidence="1">
    <location>
        <begin position="220"/>
        <end position="237"/>
    </location>
</feature>
<accession>A0A370KBC7</accession>
<evidence type="ECO:0000313" key="4">
    <source>
        <dbReference type="Proteomes" id="UP000254711"/>
    </source>
</evidence>
<feature type="signal peptide" evidence="2">
    <location>
        <begin position="1"/>
        <end position="23"/>
    </location>
</feature>
<evidence type="ECO:0000256" key="1">
    <source>
        <dbReference type="SAM" id="MobiDB-lite"/>
    </source>
</evidence>
<keyword evidence="4" id="KW-1185">Reference proteome</keyword>
<gene>
    <name evidence="3" type="ORF">DVT68_03770</name>
</gene>
<dbReference type="EMBL" id="QQSY01000001">
    <property type="protein sequence ID" value="RDI99955.1"/>
    <property type="molecule type" value="Genomic_DNA"/>
</dbReference>
<evidence type="ECO:0000256" key="2">
    <source>
        <dbReference type="SAM" id="SignalP"/>
    </source>
</evidence>